<keyword evidence="2" id="KW-1185">Reference proteome</keyword>
<organism evidence="1 2">
    <name type="scientific">Paenibacillus planticolens</name>
    <dbReference type="NCBI Taxonomy" id="2654976"/>
    <lineage>
        <taxon>Bacteria</taxon>
        <taxon>Bacillati</taxon>
        <taxon>Bacillota</taxon>
        <taxon>Bacilli</taxon>
        <taxon>Bacillales</taxon>
        <taxon>Paenibacillaceae</taxon>
        <taxon>Paenibacillus</taxon>
    </lineage>
</organism>
<proteinExistence type="predicted"/>
<reference evidence="1 2" key="1">
    <citation type="submission" date="2019-10" db="EMBL/GenBank/DDBJ databases">
        <title>Description of Paenibacillus pedi sp. nov.</title>
        <authorList>
            <person name="Carlier A."/>
            <person name="Qi S."/>
        </authorList>
    </citation>
    <scope>NUCLEOTIDE SEQUENCE [LARGE SCALE GENOMIC DNA]</scope>
    <source>
        <strain evidence="1 2">LMG 31457</strain>
    </source>
</reference>
<dbReference type="RefSeq" id="WP_171682401.1">
    <property type="nucleotide sequence ID" value="NZ_WHNZ01000013.1"/>
</dbReference>
<dbReference type="Proteomes" id="UP000618579">
    <property type="component" value="Unassembled WGS sequence"/>
</dbReference>
<evidence type="ECO:0000313" key="1">
    <source>
        <dbReference type="EMBL" id="NOU99528.1"/>
    </source>
</evidence>
<name>A0ABX1ZHH6_9BACL</name>
<gene>
    <name evidence="1" type="ORF">GC097_05750</name>
</gene>
<protein>
    <submittedName>
        <fullName evidence="1">Uncharacterized protein</fullName>
    </submittedName>
</protein>
<sequence length="549" mass="63694">MSPNHSKIYDEYSDGASQYNFTIPTKIEAYLLGIFNNGPHSVIMSGNAGDGKTKLSRVVHDHFTGSFLDNWPTEGIIEVPFSNGRIRIVKDLSELKENVILQELTHLQSYIENNHYEKIYYLIAANEGKLTKFLSQYESLKSLSKWVADRFLSNDKNDNSLTLINLQDVTSSTYVERILEEWNQEENWETCLECSKNRQCIIFLNHNHTSKKEVHKRLVEQYRILDYSGVHITMRELLIHLSYTITGGLACEEIFKADFKEIEHQANKAYYENFYGHSIPSEAMNEMGALQNLKPLDPGNFSHSLIDDFILNGDISGDEELEADHSQLFNNELDMLFGYFKKQLEIYRSHDANIDNSLVEVWMPRLRRKYFFETLSNNEKLRLHLVPFDYYREFNMLFNNKALQSSIKKELISGLNRAFSKKLVANSGTAQLFATTENLLIHQTFLHNHITLTSERQREDIDHLPSKFKISVSNQAYIEMGLTLFEYLMRLANGGMFTTLKQEVEILINTFKNDLIKISVRDEYTLSVLKLNTNEGTYSNYEITICDNE</sequence>
<evidence type="ECO:0000313" key="2">
    <source>
        <dbReference type="Proteomes" id="UP000618579"/>
    </source>
</evidence>
<comment type="caution">
    <text evidence="1">The sequence shown here is derived from an EMBL/GenBank/DDBJ whole genome shotgun (WGS) entry which is preliminary data.</text>
</comment>
<dbReference type="EMBL" id="WHNZ01000013">
    <property type="protein sequence ID" value="NOU99528.1"/>
    <property type="molecule type" value="Genomic_DNA"/>
</dbReference>
<accession>A0ABX1ZHH6</accession>